<dbReference type="AlphaFoldDB" id="A0A918AFJ5"/>
<dbReference type="InterPro" id="IPR004408">
    <property type="entry name" value="Biotin_CoA_COase_ligase"/>
</dbReference>
<evidence type="ECO:0000256" key="1">
    <source>
        <dbReference type="ARBA" id="ARBA00022598"/>
    </source>
</evidence>
<dbReference type="InterPro" id="IPR045864">
    <property type="entry name" value="aa-tRNA-synth_II/BPL/LPL"/>
</dbReference>
<reference evidence="5" key="2">
    <citation type="submission" date="2020-09" db="EMBL/GenBank/DDBJ databases">
        <authorList>
            <person name="Sun Q."/>
            <person name="Zhou Y."/>
        </authorList>
    </citation>
    <scope>NUCLEOTIDE SEQUENCE</scope>
    <source>
        <strain evidence="5">CGMCC 4.7430</strain>
    </source>
</reference>
<dbReference type="PANTHER" id="PTHR12835:SF5">
    <property type="entry name" value="BIOTIN--PROTEIN LIGASE"/>
    <property type="match status" value="1"/>
</dbReference>
<proteinExistence type="predicted"/>
<keyword evidence="1 5" id="KW-0436">Ligase</keyword>
<comment type="caution">
    <text evidence="5">The sequence shown here is derived from an EMBL/GenBank/DDBJ whole genome shotgun (WGS) entry which is preliminary data.</text>
</comment>
<dbReference type="PROSITE" id="PS51733">
    <property type="entry name" value="BPL_LPL_CATALYTIC"/>
    <property type="match status" value="1"/>
</dbReference>
<dbReference type="EC" id="6.3.4.15" evidence="3"/>
<dbReference type="GO" id="GO:0005737">
    <property type="term" value="C:cytoplasm"/>
    <property type="evidence" value="ECO:0007669"/>
    <property type="project" value="TreeGrafter"/>
</dbReference>
<sequence>MSRYSDLDRPPLSEAALNRALVRPGSLWTGITVVDSTGSTNADLAAAAHGGAEEGAVLVAEEQLAGRGRLGRTWTVPARAGLTFSVLLRPSLPATAFGWLTLLFGVAAASAVRRLAEVDVRLKWPNDLLIGERKLAGVLAERSEGAVVVGMGLNVLVKQEELPVASATSLAVEKAACLDRDPLLRAVLREVEVHYREWAEAAGDADACGLRAAYLAVSATVGREVRVELPGGAALTGRATGIDAAGHLQVTAGGVTSTLSAGDVVHVRPTA</sequence>
<organism evidence="5 6">
    <name type="scientific">Nonomuraea glycinis</name>
    <dbReference type="NCBI Taxonomy" id="2047744"/>
    <lineage>
        <taxon>Bacteria</taxon>
        <taxon>Bacillati</taxon>
        <taxon>Actinomycetota</taxon>
        <taxon>Actinomycetes</taxon>
        <taxon>Streptosporangiales</taxon>
        <taxon>Streptosporangiaceae</taxon>
        <taxon>Nonomuraea</taxon>
    </lineage>
</organism>
<evidence type="ECO:0000313" key="5">
    <source>
        <dbReference type="EMBL" id="GGP17491.1"/>
    </source>
</evidence>
<dbReference type="InterPro" id="IPR003142">
    <property type="entry name" value="BPL_C"/>
</dbReference>
<dbReference type="Pfam" id="PF03099">
    <property type="entry name" value="BPL_LplA_LipB"/>
    <property type="match status" value="1"/>
</dbReference>
<protein>
    <recommendedName>
        <fullName evidence="3">biotin--[biotin carboxyl-carrier protein] ligase</fullName>
        <ecNumber evidence="3">6.3.4.15</ecNumber>
    </recommendedName>
</protein>
<evidence type="ECO:0000256" key="2">
    <source>
        <dbReference type="ARBA" id="ARBA00023267"/>
    </source>
</evidence>
<name>A0A918AFJ5_9ACTN</name>
<dbReference type="EMBL" id="BMNK01000024">
    <property type="protein sequence ID" value="GGP17491.1"/>
    <property type="molecule type" value="Genomic_DNA"/>
</dbReference>
<gene>
    <name evidence="5" type="ORF">GCM10012278_86140</name>
</gene>
<feature type="domain" description="BPL/LPL catalytic" evidence="4">
    <location>
        <begin position="12"/>
        <end position="199"/>
    </location>
</feature>
<dbReference type="Pfam" id="PF02237">
    <property type="entry name" value="BPL_C"/>
    <property type="match status" value="1"/>
</dbReference>
<reference evidence="5" key="1">
    <citation type="journal article" date="2014" name="Int. J. Syst. Evol. Microbiol.">
        <title>Complete genome sequence of Corynebacterium casei LMG S-19264T (=DSM 44701T), isolated from a smear-ripened cheese.</title>
        <authorList>
            <consortium name="US DOE Joint Genome Institute (JGI-PGF)"/>
            <person name="Walter F."/>
            <person name="Albersmeier A."/>
            <person name="Kalinowski J."/>
            <person name="Ruckert C."/>
        </authorList>
    </citation>
    <scope>NUCLEOTIDE SEQUENCE</scope>
    <source>
        <strain evidence="5">CGMCC 4.7430</strain>
    </source>
</reference>
<keyword evidence="2" id="KW-0092">Biotin</keyword>
<evidence type="ECO:0000256" key="3">
    <source>
        <dbReference type="ARBA" id="ARBA00024227"/>
    </source>
</evidence>
<dbReference type="Gene3D" id="2.30.30.100">
    <property type="match status" value="1"/>
</dbReference>
<accession>A0A918AFJ5</accession>
<dbReference type="SUPFAM" id="SSF55681">
    <property type="entry name" value="Class II aaRS and biotin synthetases"/>
    <property type="match status" value="1"/>
</dbReference>
<dbReference type="CDD" id="cd16442">
    <property type="entry name" value="BPL"/>
    <property type="match status" value="1"/>
</dbReference>
<dbReference type="Proteomes" id="UP000660745">
    <property type="component" value="Unassembled WGS sequence"/>
</dbReference>
<evidence type="ECO:0000313" key="6">
    <source>
        <dbReference type="Proteomes" id="UP000660745"/>
    </source>
</evidence>
<evidence type="ECO:0000259" key="4">
    <source>
        <dbReference type="PROSITE" id="PS51733"/>
    </source>
</evidence>
<dbReference type="InterPro" id="IPR004143">
    <property type="entry name" value="BPL_LPL_catalytic"/>
</dbReference>
<dbReference type="Gene3D" id="3.30.930.10">
    <property type="entry name" value="Bira Bifunctional Protein, Domain 2"/>
    <property type="match status" value="1"/>
</dbReference>
<dbReference type="GO" id="GO:0004077">
    <property type="term" value="F:biotin--[biotin carboxyl-carrier protein] ligase activity"/>
    <property type="evidence" value="ECO:0007669"/>
    <property type="project" value="UniProtKB-EC"/>
</dbReference>
<dbReference type="NCBIfam" id="TIGR00121">
    <property type="entry name" value="birA_ligase"/>
    <property type="match status" value="1"/>
</dbReference>
<dbReference type="PANTHER" id="PTHR12835">
    <property type="entry name" value="BIOTIN PROTEIN LIGASE"/>
    <property type="match status" value="1"/>
</dbReference>
<dbReference type="RefSeq" id="WP_189144556.1">
    <property type="nucleotide sequence ID" value="NZ_BMNK01000024.1"/>
</dbReference>
<keyword evidence="6" id="KW-1185">Reference proteome</keyword>